<dbReference type="InterPro" id="IPR009003">
    <property type="entry name" value="Peptidase_S1_PA"/>
</dbReference>
<dbReference type="Gene3D" id="2.40.10.10">
    <property type="entry name" value="Trypsin-like serine proteases"/>
    <property type="match status" value="1"/>
</dbReference>
<dbReference type="EMBL" id="CP034183">
    <property type="protein sequence ID" value="AZI41861.1"/>
    <property type="molecule type" value="Genomic_DNA"/>
</dbReference>
<dbReference type="AlphaFoldDB" id="A0A3G8YK46"/>
<name>A0A3G8YK46_9DEIO</name>
<proteinExistence type="predicted"/>
<reference evidence="1 2" key="1">
    <citation type="submission" date="2018-11" db="EMBL/GenBank/DDBJ databases">
        <title>Deinococcus shelandsis sp. nov., isolated from South Shetland Islands soil of Antarctica.</title>
        <authorList>
            <person name="Tian J."/>
        </authorList>
    </citation>
    <scope>NUCLEOTIDE SEQUENCE [LARGE SCALE GENOMIC DNA]</scope>
    <source>
        <strain evidence="1 2">S14-83T</strain>
    </source>
</reference>
<keyword evidence="2" id="KW-1185">Reference proteome</keyword>
<dbReference type="Proteomes" id="UP000276417">
    <property type="component" value="Chromosome 1"/>
</dbReference>
<dbReference type="Pfam" id="PF13365">
    <property type="entry name" value="Trypsin_2"/>
    <property type="match status" value="1"/>
</dbReference>
<dbReference type="KEGG" id="dph:EHF33_03095"/>
<evidence type="ECO:0000313" key="2">
    <source>
        <dbReference type="Proteomes" id="UP000276417"/>
    </source>
</evidence>
<dbReference type="RefSeq" id="WP_124867793.1">
    <property type="nucleotide sequence ID" value="NZ_CP034183.1"/>
</dbReference>
<dbReference type="InterPro" id="IPR043504">
    <property type="entry name" value="Peptidase_S1_PA_chymotrypsin"/>
</dbReference>
<dbReference type="SUPFAM" id="SSF50494">
    <property type="entry name" value="Trypsin-like serine proteases"/>
    <property type="match status" value="1"/>
</dbReference>
<evidence type="ECO:0008006" key="3">
    <source>
        <dbReference type="Google" id="ProtNLM"/>
    </source>
</evidence>
<dbReference type="OrthoDB" id="9766361at2"/>
<gene>
    <name evidence="1" type="ORF">EHF33_03095</name>
</gene>
<protein>
    <recommendedName>
        <fullName evidence="3">Serine protease</fullName>
    </recommendedName>
</protein>
<sequence>MSIISIRGIFDQLMLTTTKIVAGDGGSGTGFFYFGKNGTTTLPLLISNRHVFVEQNSMEFQFHVVKKIASNDSENVIPSGTAVTLASITIEVTELQEKIIYHPNPNIDLAAYDMSAAYKLIPEDYALLKISLSGDSFVQDDCLDCNTLDQVIMIGYPTGLSDKFNYMPIARSGVAATIPNVDYNGKPIGVVDIAAFPGSSGSPIYIRHPETSKLKLLGVLFAGPQHNADGYVEVEEVPMHLHGIAETNIPIHLGYYVKAREVKALIRHIAVRLGIQTPAGAEAG</sequence>
<organism evidence="1 2">
    <name type="scientific">Deinococcus psychrotolerans</name>
    <dbReference type="NCBI Taxonomy" id="2489213"/>
    <lineage>
        <taxon>Bacteria</taxon>
        <taxon>Thermotogati</taxon>
        <taxon>Deinococcota</taxon>
        <taxon>Deinococci</taxon>
        <taxon>Deinococcales</taxon>
        <taxon>Deinococcaceae</taxon>
        <taxon>Deinococcus</taxon>
    </lineage>
</organism>
<evidence type="ECO:0000313" key="1">
    <source>
        <dbReference type="EMBL" id="AZI41861.1"/>
    </source>
</evidence>
<accession>A0A3G8YK46</accession>